<dbReference type="SUPFAM" id="SSF52540">
    <property type="entry name" value="P-loop containing nucleoside triphosphate hydrolases"/>
    <property type="match status" value="1"/>
</dbReference>
<dbReference type="PANTHER" id="PTHR47396">
    <property type="entry name" value="TYPE I RESTRICTION ENZYME ECOKI R PROTEIN"/>
    <property type="match status" value="1"/>
</dbReference>
<proteinExistence type="predicted"/>
<dbReference type="STRING" id="1229205.BUPH_02627"/>
<dbReference type="SMART" id="SM00490">
    <property type="entry name" value="HELICc"/>
    <property type="match status" value="1"/>
</dbReference>
<dbReference type="GO" id="GO:0005524">
    <property type="term" value="F:ATP binding"/>
    <property type="evidence" value="ECO:0007669"/>
    <property type="project" value="InterPro"/>
</dbReference>
<dbReference type="HOGENOM" id="CLU_011686_0_0_4"/>
<dbReference type="GO" id="GO:0005829">
    <property type="term" value="C:cytosol"/>
    <property type="evidence" value="ECO:0007669"/>
    <property type="project" value="TreeGrafter"/>
</dbReference>
<organism evidence="3 4">
    <name type="scientific">Paraburkholderia phenoliruptrix BR3459a</name>
    <dbReference type="NCBI Taxonomy" id="1229205"/>
    <lineage>
        <taxon>Bacteria</taxon>
        <taxon>Pseudomonadati</taxon>
        <taxon>Pseudomonadota</taxon>
        <taxon>Betaproteobacteria</taxon>
        <taxon>Burkholderiales</taxon>
        <taxon>Burkholderiaceae</taxon>
        <taxon>Paraburkholderia</taxon>
    </lineage>
</organism>
<dbReference type="GO" id="GO:0003677">
    <property type="term" value="F:DNA binding"/>
    <property type="evidence" value="ECO:0007669"/>
    <property type="project" value="InterPro"/>
</dbReference>
<dbReference type="Gene3D" id="3.40.50.300">
    <property type="entry name" value="P-loop containing nucleotide triphosphate hydrolases"/>
    <property type="match status" value="2"/>
</dbReference>
<dbReference type="AlphaFoldDB" id="K0DNG3"/>
<dbReference type="InterPro" id="IPR027417">
    <property type="entry name" value="P-loop_NTPase"/>
</dbReference>
<evidence type="ECO:0000259" key="1">
    <source>
        <dbReference type="PROSITE" id="PS51192"/>
    </source>
</evidence>
<dbReference type="PANTHER" id="PTHR47396:SF1">
    <property type="entry name" value="ATP-DEPENDENT HELICASE IRC3-RELATED"/>
    <property type="match status" value="1"/>
</dbReference>
<evidence type="ECO:0000259" key="2">
    <source>
        <dbReference type="PROSITE" id="PS51194"/>
    </source>
</evidence>
<dbReference type="InterPro" id="IPR014001">
    <property type="entry name" value="Helicase_ATP-bd"/>
</dbReference>
<evidence type="ECO:0000313" key="4">
    <source>
        <dbReference type="Proteomes" id="UP000010105"/>
    </source>
</evidence>
<reference evidence="3 4" key="1">
    <citation type="journal article" date="2012" name="J. Bacteriol.">
        <title>Complete Genome Sequence of Burkholderia phenoliruptrix BR3459a (CLA1), a Heat-Tolerant, Nitrogen-Fixing Symbiont of Mimosa flocculosa.</title>
        <authorList>
            <person name="de Oliveira Cunha C."/>
            <person name="Goda Zuleta L.F."/>
            <person name="Paula de Almeida L.G."/>
            <person name="Prioli Ciapina L."/>
            <person name="Lustrino Borges W."/>
            <person name="Pitard R.M."/>
            <person name="Baldani J.I."/>
            <person name="Straliotto R."/>
            <person name="de Faria S.M."/>
            <person name="Hungria M."/>
            <person name="Sousa Cavada B."/>
            <person name="Mercante F.M."/>
            <person name="Ribeiro de Vasconcelos A.T."/>
        </authorList>
    </citation>
    <scope>NUCLEOTIDE SEQUENCE [LARGE SCALE GENOMIC DNA]</scope>
    <source>
        <strain evidence="3 4">BR3459a</strain>
    </source>
</reference>
<protein>
    <submittedName>
        <fullName evidence="3">Type III restriction enzyme, res subunit</fullName>
    </submittedName>
</protein>
<name>K0DNG3_9BURK</name>
<evidence type="ECO:0000313" key="3">
    <source>
        <dbReference type="EMBL" id="AFT86197.1"/>
    </source>
</evidence>
<dbReference type="Pfam" id="PF04851">
    <property type="entry name" value="ResIII"/>
    <property type="match status" value="1"/>
</dbReference>
<dbReference type="PROSITE" id="PS51194">
    <property type="entry name" value="HELICASE_CTER"/>
    <property type="match status" value="1"/>
</dbReference>
<dbReference type="GO" id="GO:0016787">
    <property type="term" value="F:hydrolase activity"/>
    <property type="evidence" value="ECO:0007669"/>
    <property type="project" value="InterPro"/>
</dbReference>
<dbReference type="CDD" id="cd18785">
    <property type="entry name" value="SF2_C"/>
    <property type="match status" value="1"/>
</dbReference>
<gene>
    <name evidence="3" type="ORF">BUPH_02627</name>
</gene>
<dbReference type="Pfam" id="PF00271">
    <property type="entry name" value="Helicase_C"/>
    <property type="match status" value="1"/>
</dbReference>
<dbReference type="InterPro" id="IPR006935">
    <property type="entry name" value="Helicase/UvrB_N"/>
</dbReference>
<feature type="domain" description="Helicase ATP-binding" evidence="1">
    <location>
        <begin position="195"/>
        <end position="359"/>
    </location>
</feature>
<dbReference type="InterPro" id="IPR001650">
    <property type="entry name" value="Helicase_C-like"/>
</dbReference>
<dbReference type="InterPro" id="IPR050742">
    <property type="entry name" value="Helicase_Restrict-Modif_Enz"/>
</dbReference>
<accession>K0DNG3</accession>
<dbReference type="CDD" id="cd17926">
    <property type="entry name" value="DEXHc_RE"/>
    <property type="match status" value="1"/>
</dbReference>
<dbReference type="SMART" id="SM00487">
    <property type="entry name" value="DEXDc"/>
    <property type="match status" value="1"/>
</dbReference>
<dbReference type="KEGG" id="bpx:BUPH_02627"/>
<feature type="domain" description="Helicase C-terminal" evidence="2">
    <location>
        <begin position="384"/>
        <end position="541"/>
    </location>
</feature>
<dbReference type="eggNOG" id="COG1061">
    <property type="taxonomic scope" value="Bacteria"/>
</dbReference>
<dbReference type="PATRIC" id="fig|1229205.11.peg.2372"/>
<dbReference type="Proteomes" id="UP000010105">
    <property type="component" value="Chromosome 1"/>
</dbReference>
<sequence length="1134" mass="125889">MVRSRLATQNRIIQAFRTSVPASSAVYGFAEQCCAFPGIDAMRLTLPPTLGLDEKLSKGTIRQLLEASRTVDAQMTRFTVSSATGWMFTADAGDPIYVFPRSVPADQLPSDGRTIVANVSEAAEEADLRDAKWIAFNAYTASDLRARAITSWRNSFCYVCEDEAGAGRIGLRRPQIGALHAIHAHWSTASSVATIVMPTGTGKTETMLATLVTARCPRLLVLVPTEALRRQIAEKFLTLGILKHPDCVVLDETAMRPVVGTLTKLPSTIAEVDEFMERCNVIVTTSALAGRCSQEVQARMAELCTHLFIDEAHHAEAPTWKQFKSHFKSRERPILQFTATPFREDGLPLDGKIIYVYPLRMAQRDGYFRPIRFRHIFEFSAARADREIAKAVRDELRADPTQRHVAMARVATTTRAAQVLEIYRTLGEYNPVMLHSTMPSKEAESSRQMLESGHSRIVVCVDMLGEGFDMPELKIAAFHDLKKSLAVTLQLAGRFTRAREDLGDPVFIANTADVNLREELRALYSQDPDWNLLLPGLSEGAIDQEVETQEFLSGFVGQLDDIPLSEIHPAASMVVYRTQCAMWNPENYKKAFRGGSKEERIYPILNDAERTMIVVAARRQGVPWTDIASVESVVWELCIAVWDQPRSLLYIHGSTNTGTYSDFAKALCGNDVSLVVAPEVFRVLADINRLMLTNVGLDEQIGRQIRYTGRMGPDVGARLSEATLGTTTKAVLAGVGFARGEATSIGAGKRGRVWSNLRLRVNTFAEWCKRAGEKIADDEIDPEEVLKGTLIPRLVMARPTAVAIGVDWPVELIDSIESVTAVSFEHVSEDFLTHVGIELAECSATEPLVLRVFSDIREVSVRLIFVGSGATSDFAFVYEGTAQARIRHGKTYDLCEFFTEFPPTIWFADGSRLDGNMHTELRTGAPLFSRERLQVLDWSGIDIRKESQREERRTDSIQYRAIDVLKTTHSYDVLFDDDGAGEAADVVGVTLDDPVAPKLITVDLVHCKYSGGDTPGARIDDMYVVCGQAQRSVMWLHNKDRRTDLFAHLLKRESARIDEGRPSRIEVGTRDKLALIRDISRTCALTLRVFIVQPGLSKTAAAEHQLALLGVTEKFLMETYQIPLLVYCGDVDGS</sequence>
<dbReference type="PROSITE" id="PS51192">
    <property type="entry name" value="HELICASE_ATP_BIND_1"/>
    <property type="match status" value="1"/>
</dbReference>
<dbReference type="EMBL" id="CP003863">
    <property type="protein sequence ID" value="AFT86197.1"/>
    <property type="molecule type" value="Genomic_DNA"/>
</dbReference>